<protein>
    <recommendedName>
        <fullName evidence="4">Mediator complex subunit 15 KIX domain-containing protein</fullName>
    </recommendedName>
</protein>
<name>A0AAU9L3A4_9STRA</name>
<feature type="region of interest" description="Disordered" evidence="1">
    <location>
        <begin position="644"/>
        <end position="696"/>
    </location>
</feature>
<evidence type="ECO:0000256" key="1">
    <source>
        <dbReference type="SAM" id="MobiDB-lite"/>
    </source>
</evidence>
<sequence length="813" mass="91311">MTPSDSESNTHGSTRSRKITPRSRYKKNDTILMDSKKASISRRRTSRRTCHQLHEKISVNQKKDPNQNNKTQADDHQETLLVVSDISDPDNNKKEEEKQEEKSENKMEGSDIQLQTELVPAQDTQLRRMYLQRIYRQLQSTHPHQEDIMIRQVATNIEMKICQKSVRRSEYIAAMDQEIHQLMQIELAQANASIYTNDGQSFENLQNSKTQAQQLAVSSEMSSTYLPHEISQSRSFEYAQALAKAQAQETNSVSAAFTTPRYSDIGDNSFQSLMKNQTQGYGLNGVQQQQHQTTPNRSISMQSFPQRGNQFYSTTSKMPSNSQNILMHGHVGNISGQGVTRNMMEAQQKLNGFQMQSQYKQQARPTRPQQRVSTFQAFSAQIQHLDKSVLIELLWNQRSALAQWQRQAKQLEYQLSAQQSNANSMENPVFHPVYNSPKVGGSKLVCPNVSAEAEMQRARERNNARNVMSQYSYTQHSNEGSPACSQATDNEVTWEENVQAYWDKVQSLKTTYTDHLHIAKRALENNSAPPNTLYSVKAQSVMNNIGLVLDILDEQPTNVQPRKLNILNSIERFLQITVVPIVRKVQSSFTTSAPQTQVTLASTPAATATVATISSEMSSPQGGDPGRTGQRTEDYYAASEWSSNTISDMSRQSSRETFTDSAEVKSSSGRMIDDGTDTPSKMMDELSPPVQNSPTNSEYMPSQYAPVKPKSNDAVTMQTEVPEGRTPDVFEASVTPKEPSTPTSEFHLPTVSETRPPCSPGGVMKDGKMLQSNVDVLNDFADFSELDFDEDSNSFAKENKSSNISMKRGLEDM</sequence>
<feature type="compositionally biased region" description="Basic residues" evidence="1">
    <location>
        <begin position="14"/>
        <end position="25"/>
    </location>
</feature>
<proteinExistence type="predicted"/>
<evidence type="ECO:0000313" key="2">
    <source>
        <dbReference type="EMBL" id="CAH0479990.1"/>
    </source>
</evidence>
<dbReference type="Proteomes" id="UP001160483">
    <property type="component" value="Unassembled WGS sequence"/>
</dbReference>
<feature type="region of interest" description="Disordered" evidence="1">
    <location>
        <begin position="612"/>
        <end position="631"/>
    </location>
</feature>
<feature type="compositionally biased region" description="Basic and acidic residues" evidence="1">
    <location>
        <begin position="26"/>
        <end position="37"/>
    </location>
</feature>
<feature type="region of interest" description="Disordered" evidence="1">
    <location>
        <begin position="1"/>
        <end position="111"/>
    </location>
</feature>
<feature type="region of interest" description="Disordered" evidence="1">
    <location>
        <begin position="793"/>
        <end position="813"/>
    </location>
</feature>
<reference evidence="2" key="1">
    <citation type="submission" date="2021-11" db="EMBL/GenBank/DDBJ databases">
        <authorList>
            <person name="Islam A."/>
            <person name="Islam S."/>
            <person name="Flora M.S."/>
            <person name="Rahman M."/>
            <person name="Ziaur R.M."/>
            <person name="Epstein J.H."/>
            <person name="Hassan M."/>
            <person name="Klassen M."/>
            <person name="Woodard K."/>
            <person name="Webb A."/>
            <person name="Webby R.J."/>
            <person name="El Zowalaty M.E."/>
        </authorList>
    </citation>
    <scope>NUCLEOTIDE SEQUENCE</scope>
    <source>
        <strain evidence="2">Pbs3</strain>
    </source>
</reference>
<dbReference type="AlphaFoldDB" id="A0AAU9L3A4"/>
<feature type="compositionally biased region" description="Polar residues" evidence="1">
    <location>
        <begin position="659"/>
        <end position="669"/>
    </location>
</feature>
<accession>A0AAU9L3A4</accession>
<evidence type="ECO:0008006" key="4">
    <source>
        <dbReference type="Google" id="ProtNLM"/>
    </source>
</evidence>
<feature type="region of interest" description="Disordered" evidence="1">
    <location>
        <begin position="732"/>
        <end position="764"/>
    </location>
</feature>
<evidence type="ECO:0000313" key="3">
    <source>
        <dbReference type="Proteomes" id="UP001160483"/>
    </source>
</evidence>
<organism evidence="2 3">
    <name type="scientific">Peronospora belbahrii</name>
    <dbReference type="NCBI Taxonomy" id="622444"/>
    <lineage>
        <taxon>Eukaryota</taxon>
        <taxon>Sar</taxon>
        <taxon>Stramenopiles</taxon>
        <taxon>Oomycota</taxon>
        <taxon>Peronosporomycetes</taxon>
        <taxon>Peronosporales</taxon>
        <taxon>Peronosporaceae</taxon>
        <taxon>Peronospora</taxon>
    </lineage>
</organism>
<comment type="caution">
    <text evidence="2">The sequence shown here is derived from an EMBL/GenBank/DDBJ whole genome shotgun (WGS) entry which is preliminary data.</text>
</comment>
<dbReference type="EMBL" id="CAKKTJ010000322">
    <property type="protein sequence ID" value="CAH0479990.1"/>
    <property type="molecule type" value="Genomic_DNA"/>
</dbReference>
<gene>
    <name evidence="2" type="ORF">PBS003_LOCUS6617</name>
</gene>
<feature type="compositionally biased region" description="Basic and acidic residues" evidence="1">
    <location>
        <begin position="90"/>
        <end position="109"/>
    </location>
</feature>
<feature type="compositionally biased region" description="Polar residues" evidence="1">
    <location>
        <begin position="1"/>
        <end position="13"/>
    </location>
</feature>
<feature type="compositionally biased region" description="Basic residues" evidence="1">
    <location>
        <begin position="39"/>
        <end position="51"/>
    </location>
</feature>
<feature type="compositionally biased region" description="Polar residues" evidence="1">
    <location>
        <begin position="793"/>
        <end position="805"/>
    </location>
</feature>
<feature type="compositionally biased region" description="Basic and acidic residues" evidence="1">
    <location>
        <begin position="52"/>
        <end position="65"/>
    </location>
</feature>